<evidence type="ECO:0000256" key="1">
    <source>
        <dbReference type="SAM" id="MobiDB-lite"/>
    </source>
</evidence>
<feature type="compositionally biased region" description="Pro residues" evidence="1">
    <location>
        <begin position="44"/>
        <end position="53"/>
    </location>
</feature>
<feature type="region of interest" description="Disordered" evidence="1">
    <location>
        <begin position="1"/>
        <end position="21"/>
    </location>
</feature>
<organism evidence="2 3">
    <name type="scientific">Streptomyces bangladeshensis</name>
    <dbReference type="NCBI Taxonomy" id="295352"/>
    <lineage>
        <taxon>Bacteria</taxon>
        <taxon>Bacillati</taxon>
        <taxon>Actinomycetota</taxon>
        <taxon>Actinomycetes</taxon>
        <taxon>Kitasatosporales</taxon>
        <taxon>Streptomycetaceae</taxon>
        <taxon>Streptomyces</taxon>
    </lineage>
</organism>
<dbReference type="EMBL" id="BAAAOQ010000002">
    <property type="protein sequence ID" value="GAA2191791.1"/>
    <property type="molecule type" value="Genomic_DNA"/>
</dbReference>
<comment type="caution">
    <text evidence="2">The sequence shown here is derived from an EMBL/GenBank/DDBJ whole genome shotgun (WGS) entry which is preliminary data.</text>
</comment>
<evidence type="ECO:0000313" key="3">
    <source>
        <dbReference type="Proteomes" id="UP001501391"/>
    </source>
</evidence>
<gene>
    <name evidence="2" type="ORF">GCM10009787_06550</name>
</gene>
<reference evidence="3" key="1">
    <citation type="journal article" date="2019" name="Int. J. Syst. Evol. Microbiol.">
        <title>The Global Catalogue of Microorganisms (GCM) 10K type strain sequencing project: providing services to taxonomists for standard genome sequencing and annotation.</title>
        <authorList>
            <consortium name="The Broad Institute Genomics Platform"/>
            <consortium name="The Broad Institute Genome Sequencing Center for Infectious Disease"/>
            <person name="Wu L."/>
            <person name="Ma J."/>
        </authorList>
    </citation>
    <scope>NUCLEOTIDE SEQUENCE [LARGE SCALE GENOMIC DNA]</scope>
    <source>
        <strain evidence="3">JCM 14924</strain>
    </source>
</reference>
<protein>
    <submittedName>
        <fullName evidence="2">Uncharacterized protein</fullName>
    </submittedName>
</protein>
<name>A0ABP5N2M5_9ACTN</name>
<sequence length="69" mass="7112">MVRTTVFGRTRGCARPPGLSTVPCGRRDVALVPHAAPVTGAAPPDRPAQPNPPSRAAGPETELNTELTA</sequence>
<feature type="region of interest" description="Disordered" evidence="1">
    <location>
        <begin position="35"/>
        <end position="69"/>
    </location>
</feature>
<evidence type="ECO:0000313" key="2">
    <source>
        <dbReference type="EMBL" id="GAA2191791.1"/>
    </source>
</evidence>
<dbReference type="Proteomes" id="UP001501391">
    <property type="component" value="Unassembled WGS sequence"/>
</dbReference>
<accession>A0ABP5N2M5</accession>
<proteinExistence type="predicted"/>
<keyword evidence="3" id="KW-1185">Reference proteome</keyword>